<reference evidence="1 2" key="1">
    <citation type="submission" date="2018-11" db="EMBL/GenBank/DDBJ databases">
        <authorList>
            <consortium name="Pathogen Informatics"/>
        </authorList>
    </citation>
    <scope>NUCLEOTIDE SEQUENCE [LARGE SCALE GENOMIC DNA]</scope>
    <source>
        <strain>Denwood</strain>
        <strain evidence="2">Zambia</strain>
    </source>
</reference>
<name>A0A3P8GM72_9TREM</name>
<proteinExistence type="predicted"/>
<organism evidence="1 2">
    <name type="scientific">Schistosoma mattheei</name>
    <dbReference type="NCBI Taxonomy" id="31246"/>
    <lineage>
        <taxon>Eukaryota</taxon>
        <taxon>Metazoa</taxon>
        <taxon>Spiralia</taxon>
        <taxon>Lophotrochozoa</taxon>
        <taxon>Platyhelminthes</taxon>
        <taxon>Trematoda</taxon>
        <taxon>Digenea</taxon>
        <taxon>Strigeidida</taxon>
        <taxon>Schistosomatoidea</taxon>
        <taxon>Schistosomatidae</taxon>
        <taxon>Schistosoma</taxon>
    </lineage>
</organism>
<keyword evidence="2" id="KW-1185">Reference proteome</keyword>
<dbReference type="EMBL" id="UZAL01027804">
    <property type="protein sequence ID" value="VDP35779.1"/>
    <property type="molecule type" value="Genomic_DNA"/>
</dbReference>
<sequence length="43" mass="5142">MEKTSLQYSDIQPPENKVNAMGSHTFVQLKIHQRFDLRTYHHD</sequence>
<protein>
    <submittedName>
        <fullName evidence="1">Uncharacterized protein</fullName>
    </submittedName>
</protein>
<dbReference type="AlphaFoldDB" id="A0A3P8GM72"/>
<gene>
    <name evidence="1" type="ORF">SMTD_LOCUS6778</name>
</gene>
<evidence type="ECO:0000313" key="2">
    <source>
        <dbReference type="Proteomes" id="UP000269396"/>
    </source>
</evidence>
<accession>A0A3P8GM72</accession>
<dbReference type="Proteomes" id="UP000269396">
    <property type="component" value="Unassembled WGS sequence"/>
</dbReference>
<evidence type="ECO:0000313" key="1">
    <source>
        <dbReference type="EMBL" id="VDP35779.1"/>
    </source>
</evidence>